<dbReference type="GO" id="GO:0016020">
    <property type="term" value="C:membrane"/>
    <property type="evidence" value="ECO:0007669"/>
    <property type="project" value="UniProtKB-SubCell"/>
</dbReference>
<evidence type="ECO:0000256" key="1">
    <source>
        <dbReference type="ARBA" id="ARBA00004141"/>
    </source>
</evidence>
<evidence type="ECO:0000313" key="9">
    <source>
        <dbReference type="EMBL" id="KAK0623971.1"/>
    </source>
</evidence>
<dbReference type="PANTHER" id="PTHR33048:SF42">
    <property type="entry name" value="INTEGRAL MEMBRANE PROTEIN"/>
    <property type="match status" value="1"/>
</dbReference>
<dbReference type="AlphaFoldDB" id="A0AA39WYK6"/>
<comment type="similarity">
    <text evidence="5">Belongs to the SAT4 family.</text>
</comment>
<evidence type="ECO:0000256" key="2">
    <source>
        <dbReference type="ARBA" id="ARBA00022692"/>
    </source>
</evidence>
<keyword evidence="2 7" id="KW-0812">Transmembrane</keyword>
<evidence type="ECO:0000259" key="8">
    <source>
        <dbReference type="Pfam" id="PF20684"/>
    </source>
</evidence>
<keyword evidence="4 7" id="KW-0472">Membrane</keyword>
<evidence type="ECO:0000313" key="10">
    <source>
        <dbReference type="Proteomes" id="UP001175000"/>
    </source>
</evidence>
<keyword evidence="10" id="KW-1185">Reference proteome</keyword>
<feature type="transmembrane region" description="Helical" evidence="7">
    <location>
        <begin position="25"/>
        <end position="47"/>
    </location>
</feature>
<sequence>MAIPTGPPLTPEQIALLPHDDMGPALMGIVWVLTVVAAAFLAARVWCKTHFSGTIWWDDIVLIGSFVCLLIQVCITSHLVSLGYGRHIWDFPMENFPKFTLPVAVRAVFSITALAWSKTAFGITLLRLTSGWMKRVVWFIIISVNIALGISALLFFVQCKPIAAAWDFTIEGECLDNQILYKYNVFSGTWGAAMDFALALLPWQMLAKLQMRRKEKIGVGLAMSMGVVAGIAAIVKTVNLDKLHNSQDLYETIPLFIWDTVEAAVTIVAASIPVLRVLIRDVRSTLAKSGRSRTGVSSRTTGGRTKLSHIGMSNLSKADRASKFQPMDSRSDKSILYETQIDVQSPASREDQDGRIVRTDTVMIEFDGRKERADLEKGQGRR</sequence>
<organism evidence="9 10">
    <name type="scientific">Immersiella caudata</name>
    <dbReference type="NCBI Taxonomy" id="314043"/>
    <lineage>
        <taxon>Eukaryota</taxon>
        <taxon>Fungi</taxon>
        <taxon>Dikarya</taxon>
        <taxon>Ascomycota</taxon>
        <taxon>Pezizomycotina</taxon>
        <taxon>Sordariomycetes</taxon>
        <taxon>Sordariomycetidae</taxon>
        <taxon>Sordariales</taxon>
        <taxon>Lasiosphaeriaceae</taxon>
        <taxon>Immersiella</taxon>
    </lineage>
</organism>
<dbReference type="InterPro" id="IPR052337">
    <property type="entry name" value="SAT4-like"/>
</dbReference>
<evidence type="ECO:0000256" key="5">
    <source>
        <dbReference type="ARBA" id="ARBA00038359"/>
    </source>
</evidence>
<dbReference type="Proteomes" id="UP001175000">
    <property type="component" value="Unassembled WGS sequence"/>
</dbReference>
<proteinExistence type="inferred from homology"/>
<evidence type="ECO:0000256" key="7">
    <source>
        <dbReference type="SAM" id="Phobius"/>
    </source>
</evidence>
<keyword evidence="3 7" id="KW-1133">Transmembrane helix</keyword>
<feature type="domain" description="Rhodopsin" evidence="8">
    <location>
        <begin position="43"/>
        <end position="280"/>
    </location>
</feature>
<feature type="transmembrane region" description="Helical" evidence="7">
    <location>
        <begin position="185"/>
        <end position="205"/>
    </location>
</feature>
<feature type="transmembrane region" description="Helical" evidence="7">
    <location>
        <begin position="99"/>
        <end position="116"/>
    </location>
</feature>
<feature type="transmembrane region" description="Helical" evidence="7">
    <location>
        <begin position="255"/>
        <end position="279"/>
    </location>
</feature>
<comment type="caution">
    <text evidence="9">The sequence shown here is derived from an EMBL/GenBank/DDBJ whole genome shotgun (WGS) entry which is preliminary data.</text>
</comment>
<dbReference type="PANTHER" id="PTHR33048">
    <property type="entry name" value="PTH11-LIKE INTEGRAL MEMBRANE PROTEIN (AFU_ORTHOLOGUE AFUA_5G11245)"/>
    <property type="match status" value="1"/>
</dbReference>
<feature type="transmembrane region" description="Helical" evidence="7">
    <location>
        <begin position="136"/>
        <end position="157"/>
    </location>
</feature>
<evidence type="ECO:0000256" key="4">
    <source>
        <dbReference type="ARBA" id="ARBA00023136"/>
    </source>
</evidence>
<evidence type="ECO:0000256" key="3">
    <source>
        <dbReference type="ARBA" id="ARBA00022989"/>
    </source>
</evidence>
<feature type="transmembrane region" description="Helical" evidence="7">
    <location>
        <begin position="217"/>
        <end position="235"/>
    </location>
</feature>
<accession>A0AA39WYK6</accession>
<dbReference type="Pfam" id="PF20684">
    <property type="entry name" value="Fung_rhodopsin"/>
    <property type="match status" value="1"/>
</dbReference>
<feature type="compositionally biased region" description="Low complexity" evidence="6">
    <location>
        <begin position="292"/>
        <end position="305"/>
    </location>
</feature>
<name>A0AA39WYK6_9PEZI</name>
<gene>
    <name evidence="9" type="ORF">B0T14DRAFT_545214</name>
</gene>
<dbReference type="InterPro" id="IPR049326">
    <property type="entry name" value="Rhodopsin_dom_fungi"/>
</dbReference>
<reference evidence="9" key="1">
    <citation type="submission" date="2023-06" db="EMBL/GenBank/DDBJ databases">
        <title>Genome-scale phylogeny and comparative genomics of the fungal order Sordariales.</title>
        <authorList>
            <consortium name="Lawrence Berkeley National Laboratory"/>
            <person name="Hensen N."/>
            <person name="Bonometti L."/>
            <person name="Westerberg I."/>
            <person name="Brannstrom I.O."/>
            <person name="Guillou S."/>
            <person name="Cros-Aarteil S."/>
            <person name="Calhoun S."/>
            <person name="Haridas S."/>
            <person name="Kuo A."/>
            <person name="Mondo S."/>
            <person name="Pangilinan J."/>
            <person name="Riley R."/>
            <person name="Labutti K."/>
            <person name="Andreopoulos B."/>
            <person name="Lipzen A."/>
            <person name="Chen C."/>
            <person name="Yanf M."/>
            <person name="Daum C."/>
            <person name="Ng V."/>
            <person name="Clum A."/>
            <person name="Steindorff A."/>
            <person name="Ohm R."/>
            <person name="Martin F."/>
            <person name="Silar P."/>
            <person name="Natvig D."/>
            <person name="Lalanne C."/>
            <person name="Gautier V."/>
            <person name="Ament-Velasquez S.L."/>
            <person name="Kruys A."/>
            <person name="Hutchinson M.I."/>
            <person name="Powell A.J."/>
            <person name="Barry K."/>
            <person name="Miller A.N."/>
            <person name="Grigoriev I.V."/>
            <person name="Debuchy R."/>
            <person name="Gladieux P."/>
            <person name="Thoren M.H."/>
            <person name="Johannesson H."/>
        </authorList>
    </citation>
    <scope>NUCLEOTIDE SEQUENCE</scope>
    <source>
        <strain evidence="9">CBS 606.72</strain>
    </source>
</reference>
<dbReference type="EMBL" id="JAULSU010000003">
    <property type="protein sequence ID" value="KAK0623971.1"/>
    <property type="molecule type" value="Genomic_DNA"/>
</dbReference>
<feature type="region of interest" description="Disordered" evidence="6">
    <location>
        <begin position="290"/>
        <end position="312"/>
    </location>
</feature>
<protein>
    <recommendedName>
        <fullName evidence="8">Rhodopsin domain-containing protein</fullName>
    </recommendedName>
</protein>
<feature type="transmembrane region" description="Helical" evidence="7">
    <location>
        <begin position="59"/>
        <end position="79"/>
    </location>
</feature>
<comment type="subcellular location">
    <subcellularLocation>
        <location evidence="1">Membrane</location>
        <topology evidence="1">Multi-pass membrane protein</topology>
    </subcellularLocation>
</comment>
<evidence type="ECO:0000256" key="6">
    <source>
        <dbReference type="SAM" id="MobiDB-lite"/>
    </source>
</evidence>